<dbReference type="Proteomes" id="UP000828924">
    <property type="component" value="Chromosome"/>
</dbReference>
<dbReference type="Gene3D" id="1.20.120.450">
    <property type="entry name" value="dinb family like domain"/>
    <property type="match status" value="1"/>
</dbReference>
<dbReference type="SUPFAM" id="SSF109854">
    <property type="entry name" value="DinB/YfiT-like putative metalloenzymes"/>
    <property type="match status" value="1"/>
</dbReference>
<dbReference type="NCBIfam" id="TIGR03086">
    <property type="entry name" value="TIGR03086 family metal-binding protein"/>
    <property type="match status" value="1"/>
</dbReference>
<proteinExistence type="predicted"/>
<organism evidence="2 3">
    <name type="scientific">Streptomyces formicae</name>
    <dbReference type="NCBI Taxonomy" id="1616117"/>
    <lineage>
        <taxon>Bacteria</taxon>
        <taxon>Bacillati</taxon>
        <taxon>Actinomycetota</taxon>
        <taxon>Actinomycetes</taxon>
        <taxon>Kitasatosporales</taxon>
        <taxon>Streptomycetaceae</taxon>
        <taxon>Streptomyces</taxon>
    </lineage>
</organism>
<dbReference type="InterPro" id="IPR017517">
    <property type="entry name" value="Maleyloyr_isom"/>
</dbReference>
<dbReference type="InterPro" id="IPR034660">
    <property type="entry name" value="DinB/YfiT-like"/>
</dbReference>
<sequence length="214" mass="22237">MNLTNTSTEILDLGPVAAEMARLAEGVDDARLGDPTPCPAYAVRDLLAHVVTLSTAFRDAARKDLGPTTDTDPGTFTPVLPDDWRTALPRTLDELVAAWRDPAAWEGETRAGGVALPGAVAGRVALNELLVHGWDLARAAGREYGSEHGPDEASLAASYGMLAPTGDDPAREGLFGTVVPVPDDAPLLDRVIGLSGRRPDWAPGGAGRSGPVSG</sequence>
<evidence type="ECO:0000313" key="3">
    <source>
        <dbReference type="Proteomes" id="UP000828924"/>
    </source>
</evidence>
<keyword evidence="3" id="KW-1185">Reference proteome</keyword>
<dbReference type="InterPro" id="IPR017520">
    <property type="entry name" value="CHP03086"/>
</dbReference>
<gene>
    <name evidence="2" type="ORF">J4032_12235</name>
</gene>
<accession>A0ABY3WLI9</accession>
<dbReference type="EMBL" id="CP071872">
    <property type="protein sequence ID" value="UNM12202.1"/>
    <property type="molecule type" value="Genomic_DNA"/>
</dbReference>
<dbReference type="RefSeq" id="WP_242330804.1">
    <property type="nucleotide sequence ID" value="NZ_CP071872.1"/>
</dbReference>
<protein>
    <submittedName>
        <fullName evidence="2">TIGR03086 family protein</fullName>
    </submittedName>
</protein>
<name>A0ABY3WLI9_9ACTN</name>
<feature type="domain" description="Mycothiol-dependent maleylpyruvate isomerase metal-binding" evidence="1">
    <location>
        <begin position="15"/>
        <end position="137"/>
    </location>
</feature>
<dbReference type="InterPro" id="IPR024344">
    <property type="entry name" value="MDMPI_metal-binding"/>
</dbReference>
<evidence type="ECO:0000313" key="2">
    <source>
        <dbReference type="EMBL" id="UNM12202.1"/>
    </source>
</evidence>
<reference evidence="2 3" key="1">
    <citation type="submission" date="2021-03" db="EMBL/GenBank/DDBJ databases">
        <title>Complete genome of Streptomyces formicae strain 1H-GS9 (DSM 100524).</title>
        <authorList>
            <person name="Atanasov K.E."/>
            <person name="Altabella T."/>
            <person name="Ferrer A."/>
        </authorList>
    </citation>
    <scope>NUCLEOTIDE SEQUENCE [LARGE SCALE GENOMIC DNA]</scope>
    <source>
        <strain evidence="2 3">1H-GS9</strain>
    </source>
</reference>
<dbReference type="Pfam" id="PF11716">
    <property type="entry name" value="MDMPI_N"/>
    <property type="match status" value="1"/>
</dbReference>
<dbReference type="NCBIfam" id="TIGR03083">
    <property type="entry name" value="maleylpyruvate isomerase family mycothiol-dependent enzyme"/>
    <property type="match status" value="1"/>
</dbReference>
<evidence type="ECO:0000259" key="1">
    <source>
        <dbReference type="Pfam" id="PF11716"/>
    </source>
</evidence>